<dbReference type="KEGG" id="ala:BFG52_00575"/>
<dbReference type="Pfam" id="PF00534">
    <property type="entry name" value="Glycos_transf_1"/>
    <property type="match status" value="1"/>
</dbReference>
<dbReference type="GO" id="GO:1901135">
    <property type="term" value="P:carbohydrate derivative metabolic process"/>
    <property type="evidence" value="ECO:0007669"/>
    <property type="project" value="UniProtKB-ARBA"/>
</dbReference>
<dbReference type="SUPFAM" id="SSF53756">
    <property type="entry name" value="UDP-Glycosyltransferase/glycogen phosphorylase"/>
    <property type="match status" value="1"/>
</dbReference>
<sequence>MKILYVITGLAGGGAEKVVIDLADQMQAHGHQVKIAYLKGQPILQPQNPEIGLHYLGLENPWRLWSAYRTYQQLLQSYAPDVVHAHMVHANIFSRLARILHKVPKLICTAHSTNEGGALRMLAYRLTDHWADINSHVSQRATQLFIQRKAFSTQAITVYNGIDLSAFYKQRFRPEQLTEFLPSAIIAARQQDPACKLILAVGRLNVQKDYPNLLYAIQQLKSLHSTSFQVMIAGEGEQRAAIEQLIMDLQLQDDVILLGRRQDVAALMSIADVFVLSSREEGFALVVAEAMACECYVVATDCGGVKEVMGDTGTLVAIEDSTRLAQAIADVLREDPALLSASRAAAKQRVHEQFSVQLAVQQWLRIYA</sequence>
<dbReference type="EMBL" id="CP016895">
    <property type="protein sequence ID" value="AOA56998.1"/>
    <property type="molecule type" value="Genomic_DNA"/>
</dbReference>
<keyword evidence="4" id="KW-1185">Reference proteome</keyword>
<feature type="domain" description="Glycosyl transferase family 1" evidence="1">
    <location>
        <begin position="196"/>
        <end position="347"/>
    </location>
</feature>
<organism evidence="3 4">
    <name type="scientific">Acinetobacter larvae</name>
    <dbReference type="NCBI Taxonomy" id="1789224"/>
    <lineage>
        <taxon>Bacteria</taxon>
        <taxon>Pseudomonadati</taxon>
        <taxon>Pseudomonadota</taxon>
        <taxon>Gammaproteobacteria</taxon>
        <taxon>Moraxellales</taxon>
        <taxon>Moraxellaceae</taxon>
        <taxon>Acinetobacter</taxon>
    </lineage>
</organism>
<dbReference type="PANTHER" id="PTHR12526:SF630">
    <property type="entry name" value="GLYCOSYLTRANSFERASE"/>
    <property type="match status" value="1"/>
</dbReference>
<dbReference type="Proteomes" id="UP000093391">
    <property type="component" value="Chromosome"/>
</dbReference>
<proteinExistence type="predicted"/>
<name>A0A1B2LVP2_9GAMM</name>
<gene>
    <name evidence="3" type="ORF">BFG52_00575</name>
</gene>
<protein>
    <submittedName>
        <fullName evidence="3">Glycosyl transferase</fullName>
    </submittedName>
</protein>
<dbReference type="Pfam" id="PF13439">
    <property type="entry name" value="Glyco_transf_4"/>
    <property type="match status" value="1"/>
</dbReference>
<dbReference type="Gene3D" id="3.40.50.2000">
    <property type="entry name" value="Glycogen Phosphorylase B"/>
    <property type="match status" value="2"/>
</dbReference>
<evidence type="ECO:0000259" key="1">
    <source>
        <dbReference type="Pfam" id="PF00534"/>
    </source>
</evidence>
<evidence type="ECO:0000313" key="3">
    <source>
        <dbReference type="EMBL" id="AOA56998.1"/>
    </source>
</evidence>
<dbReference type="RefSeq" id="WP_067551206.1">
    <property type="nucleotide sequence ID" value="NZ_CP016895.1"/>
</dbReference>
<dbReference type="AlphaFoldDB" id="A0A1B2LVP2"/>
<dbReference type="OrthoDB" id="9792269at2"/>
<dbReference type="InterPro" id="IPR028098">
    <property type="entry name" value="Glyco_trans_4-like_N"/>
</dbReference>
<dbReference type="InterPro" id="IPR001296">
    <property type="entry name" value="Glyco_trans_1"/>
</dbReference>
<reference evidence="3 4" key="1">
    <citation type="submission" date="2016-08" db="EMBL/GenBank/DDBJ databases">
        <authorList>
            <person name="Seilhamer J.J."/>
        </authorList>
    </citation>
    <scope>NUCLEOTIDE SEQUENCE [LARGE SCALE GENOMIC DNA]</scope>
    <source>
        <strain evidence="3 4">BRTC-1</strain>
    </source>
</reference>
<keyword evidence="3" id="KW-0808">Transferase</keyword>
<dbReference type="PANTHER" id="PTHR12526">
    <property type="entry name" value="GLYCOSYLTRANSFERASE"/>
    <property type="match status" value="1"/>
</dbReference>
<accession>A0A1B2LVP2</accession>
<feature type="domain" description="Glycosyltransferase subfamily 4-like N-terminal" evidence="2">
    <location>
        <begin position="13"/>
        <end position="165"/>
    </location>
</feature>
<dbReference type="STRING" id="1789224.BFG52_00575"/>
<evidence type="ECO:0000259" key="2">
    <source>
        <dbReference type="Pfam" id="PF13439"/>
    </source>
</evidence>
<dbReference type="GO" id="GO:0016757">
    <property type="term" value="F:glycosyltransferase activity"/>
    <property type="evidence" value="ECO:0007669"/>
    <property type="project" value="InterPro"/>
</dbReference>
<evidence type="ECO:0000313" key="4">
    <source>
        <dbReference type="Proteomes" id="UP000093391"/>
    </source>
</evidence>